<dbReference type="AlphaFoldDB" id="A0A9P1EM30"/>
<dbReference type="EMBL" id="CAMAPE010000061">
    <property type="protein sequence ID" value="CAH9113678.1"/>
    <property type="molecule type" value="Genomic_DNA"/>
</dbReference>
<sequence length="129" mass="13896">MIWLCSGKKPIYWTVLCEVLAGIVQIFAAKSQYDSIHHWLALVMANAKSAPAEAGSANVAARSAATISFTVAVTRSTASAARSTMTMARWNRQPILWRLRRPATGGGPVSCFAKLEGKACSQHKSAEFV</sequence>
<protein>
    <submittedName>
        <fullName evidence="1">Uncharacterized protein</fullName>
    </submittedName>
</protein>
<evidence type="ECO:0000313" key="1">
    <source>
        <dbReference type="EMBL" id="CAH9113678.1"/>
    </source>
</evidence>
<dbReference type="Proteomes" id="UP001152484">
    <property type="component" value="Unassembled WGS sequence"/>
</dbReference>
<accession>A0A9P1EM30</accession>
<organism evidence="1 2">
    <name type="scientific">Cuscuta europaea</name>
    <name type="common">European dodder</name>
    <dbReference type="NCBI Taxonomy" id="41803"/>
    <lineage>
        <taxon>Eukaryota</taxon>
        <taxon>Viridiplantae</taxon>
        <taxon>Streptophyta</taxon>
        <taxon>Embryophyta</taxon>
        <taxon>Tracheophyta</taxon>
        <taxon>Spermatophyta</taxon>
        <taxon>Magnoliopsida</taxon>
        <taxon>eudicotyledons</taxon>
        <taxon>Gunneridae</taxon>
        <taxon>Pentapetalae</taxon>
        <taxon>asterids</taxon>
        <taxon>lamiids</taxon>
        <taxon>Solanales</taxon>
        <taxon>Convolvulaceae</taxon>
        <taxon>Cuscuteae</taxon>
        <taxon>Cuscuta</taxon>
        <taxon>Cuscuta subgen. Cuscuta</taxon>
    </lineage>
</organism>
<proteinExistence type="predicted"/>
<keyword evidence="2" id="KW-1185">Reference proteome</keyword>
<gene>
    <name evidence="1" type="ORF">CEURO_LOCUS20109</name>
</gene>
<reference evidence="1" key="1">
    <citation type="submission" date="2022-07" db="EMBL/GenBank/DDBJ databases">
        <authorList>
            <person name="Macas J."/>
            <person name="Novak P."/>
            <person name="Neumann P."/>
        </authorList>
    </citation>
    <scope>NUCLEOTIDE SEQUENCE</scope>
</reference>
<comment type="caution">
    <text evidence="1">The sequence shown here is derived from an EMBL/GenBank/DDBJ whole genome shotgun (WGS) entry which is preliminary data.</text>
</comment>
<name>A0A9P1EM30_CUSEU</name>
<evidence type="ECO:0000313" key="2">
    <source>
        <dbReference type="Proteomes" id="UP001152484"/>
    </source>
</evidence>